<keyword evidence="2" id="KW-0229">DNA integration</keyword>
<evidence type="ECO:0000313" key="9">
    <source>
        <dbReference type="Proteomes" id="UP000006055"/>
    </source>
</evidence>
<dbReference type="PANTHER" id="PTHR30349">
    <property type="entry name" value="PHAGE INTEGRASE-RELATED"/>
    <property type="match status" value="1"/>
</dbReference>
<dbReference type="OrthoDB" id="5450216at2"/>
<dbReference type="PANTHER" id="PTHR30349:SF41">
    <property type="entry name" value="INTEGRASE_RECOMBINASE PROTEIN MJ0367-RELATED"/>
    <property type="match status" value="1"/>
</dbReference>
<dbReference type="SUPFAM" id="SSF56349">
    <property type="entry name" value="DNA breaking-rejoining enzymes"/>
    <property type="match status" value="1"/>
</dbReference>
<organism evidence="8 9">
    <name type="scientific">Desulfomonile tiedjei (strain ATCC 49306 / DSM 6799 / DCB-1)</name>
    <dbReference type="NCBI Taxonomy" id="706587"/>
    <lineage>
        <taxon>Bacteria</taxon>
        <taxon>Pseudomonadati</taxon>
        <taxon>Thermodesulfobacteriota</taxon>
        <taxon>Desulfomonilia</taxon>
        <taxon>Desulfomonilales</taxon>
        <taxon>Desulfomonilaceae</taxon>
        <taxon>Desulfomonile</taxon>
    </lineage>
</organism>
<dbReference type="InterPro" id="IPR002104">
    <property type="entry name" value="Integrase_catalytic"/>
</dbReference>
<comment type="similarity">
    <text evidence="1">Belongs to the 'phage' integrase family.</text>
</comment>
<dbReference type="InterPro" id="IPR013762">
    <property type="entry name" value="Integrase-like_cat_sf"/>
</dbReference>
<keyword evidence="4" id="KW-0233">DNA recombination</keyword>
<keyword evidence="9" id="KW-1185">Reference proteome</keyword>
<dbReference type="AlphaFoldDB" id="I4C8Z9"/>
<evidence type="ECO:0000256" key="1">
    <source>
        <dbReference type="ARBA" id="ARBA00008857"/>
    </source>
</evidence>
<dbReference type="Gene3D" id="1.10.443.10">
    <property type="entry name" value="Intergrase catalytic core"/>
    <property type="match status" value="1"/>
</dbReference>
<gene>
    <name evidence="8" type="ordered locus">Desti_3385</name>
</gene>
<accession>I4C8Z9</accession>
<protein>
    <submittedName>
        <fullName evidence="8">Site-specific recombinase XerD</fullName>
    </submittedName>
</protein>
<name>I4C8Z9_DESTA</name>
<dbReference type="PROSITE" id="PS51898">
    <property type="entry name" value="TYR_RECOMBINASE"/>
    <property type="match status" value="1"/>
</dbReference>
<feature type="domain" description="Tyr recombinase" evidence="6">
    <location>
        <begin position="177"/>
        <end position="368"/>
    </location>
</feature>
<dbReference type="InterPro" id="IPR050090">
    <property type="entry name" value="Tyrosine_recombinase_XerCD"/>
</dbReference>
<dbReference type="eggNOG" id="COG0582">
    <property type="taxonomic scope" value="Bacteria"/>
</dbReference>
<reference evidence="9" key="1">
    <citation type="submission" date="2012-06" db="EMBL/GenBank/DDBJ databases">
        <title>Complete sequence of chromosome of Desulfomonile tiedjei DSM 6799.</title>
        <authorList>
            <person name="Lucas S."/>
            <person name="Copeland A."/>
            <person name="Lapidus A."/>
            <person name="Glavina del Rio T."/>
            <person name="Dalin E."/>
            <person name="Tice H."/>
            <person name="Bruce D."/>
            <person name="Goodwin L."/>
            <person name="Pitluck S."/>
            <person name="Peters L."/>
            <person name="Ovchinnikova G."/>
            <person name="Zeytun A."/>
            <person name="Lu M."/>
            <person name="Kyrpides N."/>
            <person name="Mavromatis K."/>
            <person name="Ivanova N."/>
            <person name="Brettin T."/>
            <person name="Detter J.C."/>
            <person name="Han C."/>
            <person name="Larimer F."/>
            <person name="Land M."/>
            <person name="Hauser L."/>
            <person name="Markowitz V."/>
            <person name="Cheng J.-F."/>
            <person name="Hugenholtz P."/>
            <person name="Woyke T."/>
            <person name="Wu D."/>
            <person name="Spring S."/>
            <person name="Schroeder M."/>
            <person name="Brambilla E."/>
            <person name="Klenk H.-P."/>
            <person name="Eisen J.A."/>
        </authorList>
    </citation>
    <scope>NUCLEOTIDE SEQUENCE [LARGE SCALE GENOMIC DNA]</scope>
    <source>
        <strain evidence="9">ATCC 49306 / DSM 6799 / DCB-1</strain>
    </source>
</reference>
<evidence type="ECO:0000256" key="3">
    <source>
        <dbReference type="ARBA" id="ARBA00023125"/>
    </source>
</evidence>
<dbReference type="Proteomes" id="UP000006055">
    <property type="component" value="Chromosome"/>
</dbReference>
<evidence type="ECO:0000259" key="6">
    <source>
        <dbReference type="PROSITE" id="PS51898"/>
    </source>
</evidence>
<dbReference type="GO" id="GO:0006310">
    <property type="term" value="P:DNA recombination"/>
    <property type="evidence" value="ECO:0007669"/>
    <property type="project" value="UniProtKB-KW"/>
</dbReference>
<evidence type="ECO:0000259" key="7">
    <source>
        <dbReference type="PROSITE" id="PS51900"/>
    </source>
</evidence>
<dbReference type="GO" id="GO:0015074">
    <property type="term" value="P:DNA integration"/>
    <property type="evidence" value="ECO:0007669"/>
    <property type="project" value="UniProtKB-KW"/>
</dbReference>
<evidence type="ECO:0000256" key="5">
    <source>
        <dbReference type="PROSITE-ProRule" id="PRU01248"/>
    </source>
</evidence>
<evidence type="ECO:0000256" key="4">
    <source>
        <dbReference type="ARBA" id="ARBA00023172"/>
    </source>
</evidence>
<dbReference type="InterPro" id="IPR044068">
    <property type="entry name" value="CB"/>
</dbReference>
<dbReference type="Pfam" id="PF00589">
    <property type="entry name" value="Phage_integrase"/>
    <property type="match status" value="1"/>
</dbReference>
<dbReference type="EMBL" id="CP003360">
    <property type="protein sequence ID" value="AFM26040.1"/>
    <property type="molecule type" value="Genomic_DNA"/>
</dbReference>
<dbReference type="RefSeq" id="WP_014811174.1">
    <property type="nucleotide sequence ID" value="NC_018025.1"/>
</dbReference>
<dbReference type="PROSITE" id="PS51900">
    <property type="entry name" value="CB"/>
    <property type="match status" value="1"/>
</dbReference>
<sequence>MAITRRGKNYYLRIRPFGEEVIGVKTAAKSKTEARQIEAAVVTACRSGDYRSLDPVSREVCVRMFRNQGWELPPDLMGREPVRELSLWESAEIFFKYPEIKDSATRWRYECCMVNLVEKLGRDCPIKSIWVPDLKRYQIDRMNDGAAPATINREISTLSKLFSVLVDLQLMESNPVPLVKRLSEVSGQRQVYIGWIDFHRIADQSPVWFRKLAQTAYYTGMRRGEILFLRRKQIMLSERMIILGPEDTKEGRWKRVPIHVDLVPILEDVLKVTSMGTDAVFLLQDKRGVRQIEVETMKNPWPRACEKLGLEKPWPRFHDLRHTWKTNARRSGMDPEIRESILGHWFREKSVSERYGRISNEELVRAIDGVTFDHGPSEIFVSEGSPRTRVQGVYKTPEKEKRPCGHMAIP</sequence>
<dbReference type="HOGENOM" id="CLU_715211_0_0_7"/>
<dbReference type="InterPro" id="IPR011010">
    <property type="entry name" value="DNA_brk_join_enz"/>
</dbReference>
<keyword evidence="3 5" id="KW-0238">DNA-binding</keyword>
<dbReference type="InterPro" id="IPR010998">
    <property type="entry name" value="Integrase_recombinase_N"/>
</dbReference>
<feature type="domain" description="Core-binding (CB)" evidence="7">
    <location>
        <begin position="85"/>
        <end position="166"/>
    </location>
</feature>
<evidence type="ECO:0000256" key="2">
    <source>
        <dbReference type="ARBA" id="ARBA00022908"/>
    </source>
</evidence>
<dbReference type="Gene3D" id="1.10.150.130">
    <property type="match status" value="1"/>
</dbReference>
<proteinExistence type="inferred from homology"/>
<evidence type="ECO:0000313" key="8">
    <source>
        <dbReference type="EMBL" id="AFM26040.1"/>
    </source>
</evidence>
<dbReference type="GO" id="GO:0003677">
    <property type="term" value="F:DNA binding"/>
    <property type="evidence" value="ECO:0007669"/>
    <property type="project" value="UniProtKB-UniRule"/>
</dbReference>
<dbReference type="STRING" id="706587.Desti_3385"/>
<dbReference type="CDD" id="cd00796">
    <property type="entry name" value="INT_Rci_Hp1_C"/>
    <property type="match status" value="1"/>
</dbReference>
<dbReference type="KEGG" id="dti:Desti_3385"/>